<evidence type="ECO:0000313" key="11">
    <source>
        <dbReference type="EMBL" id="KAJ8047108.1"/>
    </source>
</evidence>
<dbReference type="SUPFAM" id="SSF81321">
    <property type="entry name" value="Family A G protein-coupled receptor-like"/>
    <property type="match status" value="1"/>
</dbReference>
<keyword evidence="7 8" id="KW-0807">Transducer</keyword>
<comment type="subcellular location">
    <subcellularLocation>
        <location evidence="1">Membrane</location>
        <topology evidence="1">Multi-pass membrane protein</topology>
    </subcellularLocation>
</comment>
<proteinExistence type="inferred from homology"/>
<keyword evidence="3 9" id="KW-1133">Transmembrane helix</keyword>
<evidence type="ECO:0000313" key="12">
    <source>
        <dbReference type="Proteomes" id="UP001152320"/>
    </source>
</evidence>
<accession>A0A9Q1CLU0</accession>
<name>A0A9Q1CLU0_HOLLE</name>
<dbReference type="EMBL" id="JAIZAY010000002">
    <property type="protein sequence ID" value="KAJ8047108.1"/>
    <property type="molecule type" value="Genomic_DNA"/>
</dbReference>
<feature type="domain" description="G-protein coupled receptors family 1 profile" evidence="10">
    <location>
        <begin position="22"/>
        <end position="275"/>
    </location>
</feature>
<dbReference type="PROSITE" id="PS00237">
    <property type="entry name" value="G_PROTEIN_RECEP_F1_1"/>
    <property type="match status" value="1"/>
</dbReference>
<dbReference type="AlphaFoldDB" id="A0A9Q1CLU0"/>
<dbReference type="Pfam" id="PF00001">
    <property type="entry name" value="7tm_1"/>
    <property type="match status" value="1"/>
</dbReference>
<dbReference type="Gene3D" id="1.20.1070.10">
    <property type="entry name" value="Rhodopsin 7-helix transmembrane proteins"/>
    <property type="match status" value="1"/>
</dbReference>
<dbReference type="PRINTS" id="PR00237">
    <property type="entry name" value="GPCRRHODOPSN"/>
</dbReference>
<evidence type="ECO:0000256" key="4">
    <source>
        <dbReference type="ARBA" id="ARBA00023040"/>
    </source>
</evidence>
<evidence type="ECO:0000256" key="2">
    <source>
        <dbReference type="ARBA" id="ARBA00022692"/>
    </source>
</evidence>
<dbReference type="GO" id="GO:0004930">
    <property type="term" value="F:G protein-coupled receptor activity"/>
    <property type="evidence" value="ECO:0007669"/>
    <property type="project" value="UniProtKB-KW"/>
</dbReference>
<feature type="transmembrane region" description="Helical" evidence="9">
    <location>
        <begin position="254"/>
        <end position="278"/>
    </location>
</feature>
<dbReference type="InterPro" id="IPR000276">
    <property type="entry name" value="GPCR_Rhodpsn"/>
</dbReference>
<dbReference type="Proteomes" id="UP001152320">
    <property type="component" value="Chromosome 2"/>
</dbReference>
<feature type="transmembrane region" description="Helical" evidence="9">
    <location>
        <begin position="73"/>
        <end position="98"/>
    </location>
</feature>
<dbReference type="OrthoDB" id="10559051at2759"/>
<feature type="transmembrane region" description="Helical" evidence="9">
    <location>
        <begin position="224"/>
        <end position="248"/>
    </location>
</feature>
<feature type="transmembrane region" description="Helical" evidence="9">
    <location>
        <begin position="119"/>
        <end position="140"/>
    </location>
</feature>
<protein>
    <submittedName>
        <fullName evidence="11">Substance-K receptor</fullName>
    </submittedName>
</protein>
<keyword evidence="12" id="KW-1185">Reference proteome</keyword>
<dbReference type="PROSITE" id="PS50262">
    <property type="entry name" value="G_PROTEIN_RECEP_F1_2"/>
    <property type="match status" value="1"/>
</dbReference>
<keyword evidence="2 8" id="KW-0812">Transmembrane</keyword>
<dbReference type="GO" id="GO:0016020">
    <property type="term" value="C:membrane"/>
    <property type="evidence" value="ECO:0007669"/>
    <property type="project" value="UniProtKB-SubCell"/>
</dbReference>
<evidence type="ECO:0000256" key="5">
    <source>
        <dbReference type="ARBA" id="ARBA00023136"/>
    </source>
</evidence>
<evidence type="ECO:0000256" key="1">
    <source>
        <dbReference type="ARBA" id="ARBA00004141"/>
    </source>
</evidence>
<keyword evidence="4 8" id="KW-0297">G-protein coupled receptor</keyword>
<dbReference type="InterPro" id="IPR017452">
    <property type="entry name" value="GPCR_Rhodpsn_7TM"/>
</dbReference>
<reference evidence="11" key="1">
    <citation type="submission" date="2021-10" db="EMBL/GenBank/DDBJ databases">
        <title>Tropical sea cucumber genome reveals ecological adaptation and Cuvierian tubules defense mechanism.</title>
        <authorList>
            <person name="Chen T."/>
        </authorList>
    </citation>
    <scope>NUCLEOTIDE SEQUENCE</scope>
    <source>
        <strain evidence="11">Nanhai2018</strain>
        <tissue evidence="11">Muscle</tissue>
    </source>
</reference>
<gene>
    <name evidence="11" type="ORF">HOLleu_06010</name>
</gene>
<evidence type="ECO:0000256" key="7">
    <source>
        <dbReference type="ARBA" id="ARBA00023224"/>
    </source>
</evidence>
<sequence>MKGKPLQVYDLVVVVGLIAFLFNFFSFLLLHKRPTKMREIACVFHKALALVDLLTGVSNMAFAVRFVVVDVTFLMMVLTMSTLSFTLSSAMLLTLICVDRYIAIKSPLRHHVFFSKTKAKMCVVLVVTLSCAFVVPQTYFTHAGGKKARLTTKEETTESEASVKQVVFIVTATVLIATVGFQTAINMLLLKTLVHYFRGQQKMPSIRRSVSNQMLQTSLRGARTVLVMTAAFYIVFVPATVSTGLLYFGTEVPISAVHAGFVVMQCNSLINPVIYIAMNTTFRNEALSYFELKRFISTSTDDDKKRRKENSIPMAVICQHQT</sequence>
<evidence type="ECO:0000259" key="10">
    <source>
        <dbReference type="PROSITE" id="PS50262"/>
    </source>
</evidence>
<comment type="caution">
    <text evidence="11">The sequence shown here is derived from an EMBL/GenBank/DDBJ whole genome shotgun (WGS) entry which is preliminary data.</text>
</comment>
<feature type="transmembrane region" description="Helical" evidence="9">
    <location>
        <begin position="166"/>
        <end position="190"/>
    </location>
</feature>
<evidence type="ECO:0000256" key="9">
    <source>
        <dbReference type="SAM" id="Phobius"/>
    </source>
</evidence>
<feature type="transmembrane region" description="Helical" evidence="9">
    <location>
        <begin position="43"/>
        <end position="67"/>
    </location>
</feature>
<dbReference type="PANTHER" id="PTHR24238">
    <property type="entry name" value="G-PROTEIN COUPLED RECEPTOR"/>
    <property type="match status" value="1"/>
</dbReference>
<keyword evidence="5 9" id="KW-0472">Membrane</keyword>
<evidence type="ECO:0000256" key="3">
    <source>
        <dbReference type="ARBA" id="ARBA00022989"/>
    </source>
</evidence>
<evidence type="ECO:0000256" key="8">
    <source>
        <dbReference type="RuleBase" id="RU000688"/>
    </source>
</evidence>
<keyword evidence="6 8" id="KW-0675">Receptor</keyword>
<evidence type="ECO:0000256" key="6">
    <source>
        <dbReference type="ARBA" id="ARBA00023170"/>
    </source>
</evidence>
<dbReference type="CDD" id="cd00637">
    <property type="entry name" value="7tm_classA_rhodopsin-like"/>
    <property type="match status" value="1"/>
</dbReference>
<comment type="similarity">
    <text evidence="8">Belongs to the G-protein coupled receptor 1 family.</text>
</comment>
<organism evidence="11 12">
    <name type="scientific">Holothuria leucospilota</name>
    <name type="common">Black long sea cucumber</name>
    <name type="synonym">Mertensiothuria leucospilota</name>
    <dbReference type="NCBI Taxonomy" id="206669"/>
    <lineage>
        <taxon>Eukaryota</taxon>
        <taxon>Metazoa</taxon>
        <taxon>Echinodermata</taxon>
        <taxon>Eleutherozoa</taxon>
        <taxon>Echinozoa</taxon>
        <taxon>Holothuroidea</taxon>
        <taxon>Aspidochirotacea</taxon>
        <taxon>Aspidochirotida</taxon>
        <taxon>Holothuriidae</taxon>
        <taxon>Holothuria</taxon>
    </lineage>
</organism>
<feature type="transmembrane region" description="Helical" evidence="9">
    <location>
        <begin position="12"/>
        <end position="31"/>
    </location>
</feature>
<dbReference type="PANTHER" id="PTHR24238:SF47">
    <property type="entry name" value="ECDYSTEROIDS_DOPAMINE RECEPTOR-RELATED"/>
    <property type="match status" value="1"/>
</dbReference>